<protein>
    <submittedName>
        <fullName evidence="2">Sarcosine oxidase subunit delta</fullName>
    </submittedName>
</protein>
<evidence type="ECO:0000313" key="3">
    <source>
        <dbReference type="Proteomes" id="UP000672602"/>
    </source>
</evidence>
<dbReference type="Proteomes" id="UP000672602">
    <property type="component" value="Unassembled WGS sequence"/>
</dbReference>
<keyword evidence="3" id="KW-1185">Reference proteome</keyword>
<sequence length="104" mass="11281">MFRIECPWCGTRDMVEFTYVGDGTLTRPALGARTGHFEHVYLRANPKGTHVELWHHVAGCRQHVAVKRDTLTHEILATGGPGEVTAARDDVPKGAAKGETGGMA</sequence>
<feature type="region of interest" description="Disordered" evidence="1">
    <location>
        <begin position="81"/>
        <end position="104"/>
    </location>
</feature>
<dbReference type="GO" id="GO:0046653">
    <property type="term" value="P:tetrahydrofolate metabolic process"/>
    <property type="evidence" value="ECO:0007669"/>
    <property type="project" value="InterPro"/>
</dbReference>
<name>A0A8J7V220_9PROT</name>
<evidence type="ECO:0000313" key="2">
    <source>
        <dbReference type="EMBL" id="MBP5856407.1"/>
    </source>
</evidence>
<dbReference type="InterPro" id="IPR038561">
    <property type="entry name" value="SoxD_sf"/>
</dbReference>
<dbReference type="InterPro" id="IPR006279">
    <property type="entry name" value="SoxD"/>
</dbReference>
<dbReference type="Pfam" id="PF04267">
    <property type="entry name" value="SoxD"/>
    <property type="match status" value="1"/>
</dbReference>
<comment type="caution">
    <text evidence="2">The sequence shown here is derived from an EMBL/GenBank/DDBJ whole genome shotgun (WGS) entry which is preliminary data.</text>
</comment>
<dbReference type="EMBL" id="JAGMWN010000002">
    <property type="protein sequence ID" value="MBP5856407.1"/>
    <property type="molecule type" value="Genomic_DNA"/>
</dbReference>
<dbReference type="Gene3D" id="3.30.2270.10">
    <property type="entry name" value="Folate-binding superfamily"/>
    <property type="match status" value="1"/>
</dbReference>
<gene>
    <name evidence="2" type="ORF">KAJ83_05270</name>
</gene>
<dbReference type="RefSeq" id="WP_210680985.1">
    <property type="nucleotide sequence ID" value="NZ_JAGMWN010000002.1"/>
</dbReference>
<dbReference type="AlphaFoldDB" id="A0A8J7V220"/>
<dbReference type="GO" id="GO:0008115">
    <property type="term" value="F:sarcosine oxidase activity"/>
    <property type="evidence" value="ECO:0007669"/>
    <property type="project" value="InterPro"/>
</dbReference>
<organism evidence="2 3">
    <name type="scientific">Marivibrio halodurans</name>
    <dbReference type="NCBI Taxonomy" id="2039722"/>
    <lineage>
        <taxon>Bacteria</taxon>
        <taxon>Pseudomonadati</taxon>
        <taxon>Pseudomonadota</taxon>
        <taxon>Alphaproteobacteria</taxon>
        <taxon>Rhodospirillales</taxon>
        <taxon>Rhodospirillaceae</taxon>
        <taxon>Marivibrio</taxon>
    </lineage>
</organism>
<evidence type="ECO:0000256" key="1">
    <source>
        <dbReference type="SAM" id="MobiDB-lite"/>
    </source>
</evidence>
<proteinExistence type="predicted"/>
<reference evidence="2" key="1">
    <citation type="submission" date="2021-04" db="EMBL/GenBank/DDBJ databases">
        <authorList>
            <person name="Zhang D.-C."/>
        </authorList>
    </citation>
    <scope>NUCLEOTIDE SEQUENCE</scope>
    <source>
        <strain evidence="2">CGMCC 1.15697</strain>
    </source>
</reference>
<accession>A0A8J7V220</accession>